<proteinExistence type="predicted"/>
<dbReference type="OrthoDB" id="329272at2759"/>
<dbReference type="InterPro" id="IPR000182">
    <property type="entry name" value="GNAT_dom"/>
</dbReference>
<dbReference type="SUPFAM" id="SSF55729">
    <property type="entry name" value="Acyl-CoA N-acyltransferases (Nat)"/>
    <property type="match status" value="1"/>
</dbReference>
<dbReference type="InterPro" id="IPR039840">
    <property type="entry name" value="NAA80"/>
</dbReference>
<dbReference type="GO" id="GO:0005737">
    <property type="term" value="C:cytoplasm"/>
    <property type="evidence" value="ECO:0007669"/>
    <property type="project" value="TreeGrafter"/>
</dbReference>
<organism evidence="2">
    <name type="scientific">Aphanomyces astaci</name>
    <name type="common">Crayfish plague agent</name>
    <dbReference type="NCBI Taxonomy" id="112090"/>
    <lineage>
        <taxon>Eukaryota</taxon>
        <taxon>Sar</taxon>
        <taxon>Stramenopiles</taxon>
        <taxon>Oomycota</taxon>
        <taxon>Saprolegniomycetes</taxon>
        <taxon>Saprolegniales</taxon>
        <taxon>Verrucalvaceae</taxon>
        <taxon>Aphanomyces</taxon>
    </lineage>
</organism>
<dbReference type="Gene3D" id="3.40.630.30">
    <property type="match status" value="1"/>
</dbReference>
<reference evidence="2" key="1">
    <citation type="submission" date="2013-12" db="EMBL/GenBank/DDBJ databases">
        <title>The Genome Sequence of Aphanomyces astaci APO3.</title>
        <authorList>
            <consortium name="The Broad Institute Genomics Platform"/>
            <person name="Russ C."/>
            <person name="Tyler B."/>
            <person name="van West P."/>
            <person name="Dieguez-Uribeondo J."/>
            <person name="Young S.K."/>
            <person name="Zeng Q."/>
            <person name="Gargeya S."/>
            <person name="Fitzgerald M."/>
            <person name="Abouelleil A."/>
            <person name="Alvarado L."/>
            <person name="Chapman S.B."/>
            <person name="Gainer-Dewar J."/>
            <person name="Goldberg J."/>
            <person name="Griggs A."/>
            <person name="Gujja S."/>
            <person name="Hansen M."/>
            <person name="Howarth C."/>
            <person name="Imamovic A."/>
            <person name="Ireland A."/>
            <person name="Larimer J."/>
            <person name="McCowan C."/>
            <person name="Murphy C."/>
            <person name="Pearson M."/>
            <person name="Poon T.W."/>
            <person name="Priest M."/>
            <person name="Roberts A."/>
            <person name="Saif S."/>
            <person name="Shea T."/>
            <person name="Sykes S."/>
            <person name="Wortman J."/>
            <person name="Nusbaum C."/>
            <person name="Birren B."/>
        </authorList>
    </citation>
    <scope>NUCLEOTIDE SEQUENCE [LARGE SCALE GENOMIC DNA]</scope>
    <source>
        <strain evidence="2">APO3</strain>
    </source>
</reference>
<dbReference type="GO" id="GO:1905502">
    <property type="term" value="F:acetyl-CoA binding"/>
    <property type="evidence" value="ECO:0007669"/>
    <property type="project" value="TreeGrafter"/>
</dbReference>
<feature type="domain" description="N-acetyltransferase" evidence="1">
    <location>
        <begin position="8"/>
        <end position="149"/>
    </location>
</feature>
<dbReference type="GeneID" id="20809703"/>
<dbReference type="Pfam" id="PF13508">
    <property type="entry name" value="Acetyltransf_7"/>
    <property type="match status" value="1"/>
</dbReference>
<protein>
    <recommendedName>
        <fullName evidence="1">N-acetyltransferase domain-containing protein</fullName>
    </recommendedName>
</protein>
<dbReference type="RefSeq" id="XP_009831630.1">
    <property type="nucleotide sequence ID" value="XM_009833328.1"/>
</dbReference>
<dbReference type="EMBL" id="KI913129">
    <property type="protein sequence ID" value="ETV78911.1"/>
    <property type="molecule type" value="Genomic_DNA"/>
</dbReference>
<gene>
    <name evidence="2" type="ORF">H257_07707</name>
</gene>
<sequence>MLPTTTSIVCNQVPQHLTSQVFDLLQLQWPIHVHTRRRGLEPQPNHTRVLVVTNSGLPDEAVVGHALVRWTTPAVCLVVSVVVHKDSRRQRIGRTLMLEVEGFVRRESQGPVTIYLWTTDQGTFFESLGYVVCAPYVEERNAFLSVALETKVASTTPRAVPEVTWLRLAIV</sequence>
<dbReference type="GO" id="GO:0008080">
    <property type="term" value="F:N-acetyltransferase activity"/>
    <property type="evidence" value="ECO:0007669"/>
    <property type="project" value="InterPro"/>
</dbReference>
<dbReference type="PANTHER" id="PTHR13538">
    <property type="entry name" value="N-ACETYLTRANSFERASE 6"/>
    <property type="match status" value="1"/>
</dbReference>
<evidence type="ECO:0000259" key="1">
    <source>
        <dbReference type="PROSITE" id="PS51186"/>
    </source>
</evidence>
<name>W4GHY2_APHAT</name>
<dbReference type="VEuPathDB" id="FungiDB:H257_07707"/>
<dbReference type="PROSITE" id="PS51186">
    <property type="entry name" value="GNAT"/>
    <property type="match status" value="1"/>
</dbReference>
<dbReference type="PANTHER" id="PTHR13538:SF4">
    <property type="entry name" value="N-ALPHA-ACETYLTRANSFERASE 80"/>
    <property type="match status" value="1"/>
</dbReference>
<dbReference type="AlphaFoldDB" id="W4GHY2"/>
<evidence type="ECO:0000313" key="2">
    <source>
        <dbReference type="EMBL" id="ETV78911.1"/>
    </source>
</evidence>
<accession>W4GHY2</accession>
<dbReference type="InterPro" id="IPR016181">
    <property type="entry name" value="Acyl_CoA_acyltransferase"/>
</dbReference>